<evidence type="ECO:0000313" key="2">
    <source>
        <dbReference type="Proteomes" id="UP000811282"/>
    </source>
</evidence>
<dbReference type="Proteomes" id="UP000811282">
    <property type="component" value="Unassembled WGS sequence"/>
</dbReference>
<accession>A0ABS5YAT2</accession>
<reference evidence="1 2" key="1">
    <citation type="journal article" date="2021" name="Genome Biol. Evol.">
        <title>The evolution of interdependence in a four-way mealybug symbiosis.</title>
        <authorList>
            <person name="Garber A.I."/>
            <person name="Kupper M."/>
            <person name="Laetsch D.R."/>
            <person name="Weldon S.R."/>
            <person name="Ladinsky M.S."/>
            <person name="Bjorkman P.J."/>
            <person name="McCutcheon J.P."/>
        </authorList>
    </citation>
    <scope>NUCLEOTIDE SEQUENCE [LARGE SCALE GENOMIC DNA]</scope>
    <source>
        <strain evidence="1">SOD</strain>
    </source>
</reference>
<name>A0ABS5YAT2_9GAMM</name>
<comment type="caution">
    <text evidence="1">The sequence shown here is derived from an EMBL/GenBank/DDBJ whole genome shotgun (WGS) entry which is preliminary data.</text>
</comment>
<dbReference type="EMBL" id="JAFJYC010000001">
    <property type="protein sequence ID" value="MBT9432058.1"/>
    <property type="molecule type" value="Genomic_DNA"/>
</dbReference>
<sequence length="283" mass="31054">MIFKRADNDAVRHWMISLGNGRFACMNNMKIAAHLGEGKRVLLAEQLGEFKNNLLYPRGANYGFVVAKNTLMATAPARSLLQVAKDLLKQSTPPQSACEYVLNILVHANRLSPQQSVALQDAMTQMVKPSNGGFLLQSKLGDILSDVKPIMHTMALRDLPPEKLVVLYTPSKQYHMLLSLGDNHFAGLNNHLFNPTLSPEDNFISARQLGMFDNGVLRQKGIAYCVLSGDVNVEKTRVSALLGPDSRVAFYDNANLPGGRVQMLLKAHGAPASINHYDALECA</sequence>
<dbReference type="RefSeq" id="WP_215669243.1">
    <property type="nucleotide sequence ID" value="NZ_JAFJYC010000001.1"/>
</dbReference>
<proteinExistence type="predicted"/>
<keyword evidence="2" id="KW-1185">Reference proteome</keyword>
<organism evidence="1 2">
    <name type="scientific">Candidatus Sodalis endolongispinus</name>
    <dbReference type="NCBI Taxonomy" id="2812662"/>
    <lineage>
        <taxon>Bacteria</taxon>
        <taxon>Pseudomonadati</taxon>
        <taxon>Pseudomonadota</taxon>
        <taxon>Gammaproteobacteria</taxon>
        <taxon>Enterobacterales</taxon>
        <taxon>Bruguierivoracaceae</taxon>
        <taxon>Sodalis</taxon>
    </lineage>
</organism>
<protein>
    <submittedName>
        <fullName evidence="1">Uncharacterized protein</fullName>
    </submittedName>
</protein>
<gene>
    <name evidence="1" type="ORF">JZM24_07865</name>
</gene>
<evidence type="ECO:0000313" key="1">
    <source>
        <dbReference type="EMBL" id="MBT9432058.1"/>
    </source>
</evidence>